<dbReference type="InterPro" id="IPR041657">
    <property type="entry name" value="HTH_17"/>
</dbReference>
<reference evidence="2" key="1">
    <citation type="submission" date="2022-08" db="EMBL/GenBank/DDBJ databases">
        <title>Genomic Encyclopedia of Type Strains, Phase V (KMG-V): Genome sequencing to study the core and pangenomes of soil and plant-associated prokaryotes.</title>
        <authorList>
            <person name="Whitman W."/>
        </authorList>
    </citation>
    <scope>NUCLEOTIDE SEQUENCE</scope>
    <source>
        <strain evidence="2">SP3002</strain>
    </source>
</reference>
<dbReference type="Pfam" id="PF12728">
    <property type="entry name" value="HTH_17"/>
    <property type="match status" value="1"/>
</dbReference>
<gene>
    <name evidence="2" type="ORF">GGP99_003497</name>
</gene>
<organism evidence="2 3">
    <name type="scientific">Salinibacter ruber</name>
    <dbReference type="NCBI Taxonomy" id="146919"/>
    <lineage>
        <taxon>Bacteria</taxon>
        <taxon>Pseudomonadati</taxon>
        <taxon>Rhodothermota</taxon>
        <taxon>Rhodothermia</taxon>
        <taxon>Rhodothermales</taxon>
        <taxon>Salinibacteraceae</taxon>
        <taxon>Salinibacter</taxon>
    </lineage>
</organism>
<proteinExistence type="predicted"/>
<accession>A0AAW5PD36</accession>
<feature type="domain" description="Helix-turn-helix" evidence="1">
    <location>
        <begin position="5"/>
        <end position="50"/>
    </location>
</feature>
<dbReference type="RefSeq" id="WP_251981086.1">
    <property type="nucleotide sequence ID" value="NZ_CALTSO010000323.1"/>
</dbReference>
<sequence length="66" mass="8019">MTKTYTADEVAERLDRHTESIRRNLRKGQLEGKKWSRQWIIPEDSLREWLPEEIFEQHFSTEAEES</sequence>
<comment type="caution">
    <text evidence="2">The sequence shown here is derived from an EMBL/GenBank/DDBJ whole genome shotgun (WGS) entry which is preliminary data.</text>
</comment>
<dbReference type="EMBL" id="JANTZM010000033">
    <property type="protein sequence ID" value="MCS4159505.1"/>
    <property type="molecule type" value="Genomic_DNA"/>
</dbReference>
<name>A0AAW5PD36_9BACT</name>
<protein>
    <submittedName>
        <fullName evidence="2">Excisionase family DNA binding protein</fullName>
    </submittedName>
</protein>
<dbReference type="Proteomes" id="UP001155110">
    <property type="component" value="Unassembled WGS sequence"/>
</dbReference>
<evidence type="ECO:0000313" key="2">
    <source>
        <dbReference type="EMBL" id="MCS4159505.1"/>
    </source>
</evidence>
<evidence type="ECO:0000313" key="3">
    <source>
        <dbReference type="Proteomes" id="UP001155110"/>
    </source>
</evidence>
<dbReference type="AlphaFoldDB" id="A0AAW5PD36"/>
<evidence type="ECO:0000259" key="1">
    <source>
        <dbReference type="Pfam" id="PF12728"/>
    </source>
</evidence>